<name>A0A5N6RC85_9ROSI</name>
<sequence length="132" mass="15255">MTPEDMVEIYQKELLNRQMIEVTKRRKDGRAKRCCIRGELHDIILSKVKDIGLFHIHGNTSDRETDASSKLAVRRVAEHGDIKDYPCKKSLYICALTFPSTFKKAIRLQRQLATFSIKSFVIEPLECSRCLI</sequence>
<evidence type="ECO:0000313" key="1">
    <source>
        <dbReference type="EMBL" id="KAE8057408.1"/>
    </source>
</evidence>
<keyword evidence="2" id="KW-1185">Reference proteome</keyword>
<gene>
    <name evidence="1" type="ORF">FH972_014103</name>
</gene>
<evidence type="ECO:0000313" key="2">
    <source>
        <dbReference type="Proteomes" id="UP000327013"/>
    </source>
</evidence>
<reference evidence="1 2" key="1">
    <citation type="submission" date="2019-06" db="EMBL/GenBank/DDBJ databases">
        <title>A chromosomal-level reference genome of Carpinus fangiana (Coryloideae, Betulaceae).</title>
        <authorList>
            <person name="Yang X."/>
            <person name="Wang Z."/>
            <person name="Zhang L."/>
            <person name="Hao G."/>
            <person name="Liu J."/>
            <person name="Yang Y."/>
        </authorList>
    </citation>
    <scope>NUCLEOTIDE SEQUENCE [LARGE SCALE GENOMIC DNA]</scope>
    <source>
        <strain evidence="1">Cfa_2016G</strain>
        <tissue evidence="1">Leaf</tissue>
    </source>
</reference>
<accession>A0A5N6RC85</accession>
<proteinExistence type="predicted"/>
<dbReference type="Proteomes" id="UP000327013">
    <property type="component" value="Chromosome 5"/>
</dbReference>
<protein>
    <submittedName>
        <fullName evidence="1">Uncharacterized protein</fullName>
    </submittedName>
</protein>
<organism evidence="1 2">
    <name type="scientific">Carpinus fangiana</name>
    <dbReference type="NCBI Taxonomy" id="176857"/>
    <lineage>
        <taxon>Eukaryota</taxon>
        <taxon>Viridiplantae</taxon>
        <taxon>Streptophyta</taxon>
        <taxon>Embryophyta</taxon>
        <taxon>Tracheophyta</taxon>
        <taxon>Spermatophyta</taxon>
        <taxon>Magnoliopsida</taxon>
        <taxon>eudicotyledons</taxon>
        <taxon>Gunneridae</taxon>
        <taxon>Pentapetalae</taxon>
        <taxon>rosids</taxon>
        <taxon>fabids</taxon>
        <taxon>Fagales</taxon>
        <taxon>Betulaceae</taxon>
        <taxon>Carpinus</taxon>
    </lineage>
</organism>
<dbReference type="AlphaFoldDB" id="A0A5N6RC85"/>
<dbReference type="EMBL" id="CM017325">
    <property type="protein sequence ID" value="KAE8057408.1"/>
    <property type="molecule type" value="Genomic_DNA"/>
</dbReference>
<dbReference type="OrthoDB" id="690341at2759"/>